<dbReference type="Proteomes" id="UP000479190">
    <property type="component" value="Unassembled WGS sequence"/>
</dbReference>
<feature type="domain" description="Reverse transcriptase" evidence="1">
    <location>
        <begin position="1"/>
        <end position="96"/>
    </location>
</feature>
<dbReference type="GO" id="GO:0071897">
    <property type="term" value="P:DNA biosynthetic process"/>
    <property type="evidence" value="ECO:0007669"/>
    <property type="project" value="UniProtKB-ARBA"/>
</dbReference>
<gene>
    <name evidence="2" type="ORF">TBRA_LOCUS13809</name>
</gene>
<dbReference type="InterPro" id="IPR036397">
    <property type="entry name" value="RNaseH_sf"/>
</dbReference>
<evidence type="ECO:0000259" key="1">
    <source>
        <dbReference type="PROSITE" id="PS50878"/>
    </source>
</evidence>
<protein>
    <recommendedName>
        <fullName evidence="1">Reverse transcriptase domain-containing protein</fullName>
    </recommendedName>
</protein>
<dbReference type="GO" id="GO:0003676">
    <property type="term" value="F:nucleic acid binding"/>
    <property type="evidence" value="ECO:0007669"/>
    <property type="project" value="InterPro"/>
</dbReference>
<proteinExistence type="predicted"/>
<evidence type="ECO:0000313" key="3">
    <source>
        <dbReference type="Proteomes" id="UP000479190"/>
    </source>
</evidence>
<organism evidence="2 3">
    <name type="scientific">Trichogramma brassicae</name>
    <dbReference type="NCBI Taxonomy" id="86971"/>
    <lineage>
        <taxon>Eukaryota</taxon>
        <taxon>Metazoa</taxon>
        <taxon>Ecdysozoa</taxon>
        <taxon>Arthropoda</taxon>
        <taxon>Hexapoda</taxon>
        <taxon>Insecta</taxon>
        <taxon>Pterygota</taxon>
        <taxon>Neoptera</taxon>
        <taxon>Endopterygota</taxon>
        <taxon>Hymenoptera</taxon>
        <taxon>Apocrita</taxon>
        <taxon>Proctotrupomorpha</taxon>
        <taxon>Chalcidoidea</taxon>
        <taxon>Trichogrammatidae</taxon>
        <taxon>Trichogramma</taxon>
    </lineage>
</organism>
<dbReference type="InterPro" id="IPR012337">
    <property type="entry name" value="RNaseH-like_sf"/>
</dbReference>
<dbReference type="Pfam" id="PF00078">
    <property type="entry name" value="RVT_1"/>
    <property type="match status" value="1"/>
</dbReference>
<dbReference type="PROSITE" id="PS50878">
    <property type="entry name" value="RT_POL"/>
    <property type="match status" value="1"/>
</dbReference>
<dbReference type="EMBL" id="CADCXV010001165">
    <property type="protein sequence ID" value="CAB0042177.1"/>
    <property type="molecule type" value="Genomic_DNA"/>
</dbReference>
<reference evidence="2 3" key="1">
    <citation type="submission" date="2020-02" db="EMBL/GenBank/DDBJ databases">
        <authorList>
            <person name="Ferguson B K."/>
        </authorList>
    </citation>
    <scope>NUCLEOTIDE SEQUENCE [LARGE SCALE GENOMIC DNA]</scope>
</reference>
<name>A0A6H5J3W8_9HYME</name>
<dbReference type="SUPFAM" id="SSF53098">
    <property type="entry name" value="Ribonuclease H-like"/>
    <property type="match status" value="1"/>
</dbReference>
<accession>A0A6H5J3W8</accession>
<dbReference type="PANTHER" id="PTHR38681:SF1">
    <property type="entry name" value="RETROVIRUS-RELATED POL POLYPROTEIN FROM TRANSPOSON 412-LIKE PROTEIN"/>
    <property type="match status" value="1"/>
</dbReference>
<dbReference type="CDD" id="cd01647">
    <property type="entry name" value="RT_LTR"/>
    <property type="match status" value="1"/>
</dbReference>
<dbReference type="FunFam" id="3.30.70.270:FF:000003">
    <property type="entry name" value="Transposon Ty3-G Gag-Pol polyprotein"/>
    <property type="match status" value="1"/>
</dbReference>
<dbReference type="PANTHER" id="PTHR38681">
    <property type="entry name" value="RETROVIRUS-RELATED POL POLYPROTEIN FROM TRANSPOSON 412-LIKE PROTEIN-RELATED"/>
    <property type="match status" value="1"/>
</dbReference>
<dbReference type="SUPFAM" id="SSF56672">
    <property type="entry name" value="DNA/RNA polymerases"/>
    <property type="match status" value="1"/>
</dbReference>
<dbReference type="OrthoDB" id="7698356at2759"/>
<dbReference type="InterPro" id="IPR000477">
    <property type="entry name" value="RT_dom"/>
</dbReference>
<dbReference type="InterPro" id="IPR043502">
    <property type="entry name" value="DNA/RNA_pol_sf"/>
</dbReference>
<evidence type="ECO:0000313" key="2">
    <source>
        <dbReference type="EMBL" id="CAB0042177.1"/>
    </source>
</evidence>
<keyword evidence="3" id="KW-1185">Reference proteome</keyword>
<dbReference type="Gene3D" id="3.30.70.270">
    <property type="match status" value="1"/>
</dbReference>
<sequence>MSCASIFTRNMRMIANDVIFFSNATQTFQRYVDSALRDLDFIFVYLDDILVASSSEQEHQIHLTEVVERLQRFSLQLNLDKCVIGQESVEFLGYVISPHGANGIIERWHRTLKAALMCQAHPENWLDLLPSVLLGLRPRLVGDFDVSPAEMLYGTALAIPVDLCFDTDARVDPKIFANKFHAHMNQVRPVPVKHKSKITPFVAKELSFCTHVFKLVKKSNLLCTLRIRAFIKLSTATRLTTHIQLTLTAVNRSFR</sequence>
<dbReference type="AlphaFoldDB" id="A0A6H5J3W8"/>
<dbReference type="GO" id="GO:0042575">
    <property type="term" value="C:DNA polymerase complex"/>
    <property type="evidence" value="ECO:0007669"/>
    <property type="project" value="UniProtKB-ARBA"/>
</dbReference>
<dbReference type="InterPro" id="IPR043128">
    <property type="entry name" value="Rev_trsase/Diguanyl_cyclase"/>
</dbReference>
<dbReference type="Gene3D" id="3.30.420.10">
    <property type="entry name" value="Ribonuclease H-like superfamily/Ribonuclease H"/>
    <property type="match status" value="1"/>
</dbReference>